<accession>A0A832LV64</accession>
<dbReference type="SMART" id="SM00228">
    <property type="entry name" value="PDZ"/>
    <property type="match status" value="1"/>
</dbReference>
<sequence>MKAKAGFFIFILLIILLIEDGLASGLIITDVISGSLADRAGLKVGDKILEINGKDVYAIRPFQMEVSSLLRQKTPFSLKVKRGEKNIDFYLIPQGENILGITLASSGDFKEGSREIVQPTTKADLNTMLNTYENLKRSNENKKKLLKREIEKLYPRPKDYLDKAKELLLEAQTYGETELVAQFLEKAKTSFSEEENIYFNLGLIYDALEDYEKAIINLQEFKRRSPYLSLREIEEIDQLIIKNKQNLQRLEDIKKRMVSGSLIKIFEVPNYDMPNRGSKRRAQQEEQAFKFVEREGEIYLQHPDFHRLSRTFSFWEEMKDETLVDRSYQKNVEREPYLRINFKGRRFEVRYLILYIAPPTPEENYYRLIYNWYLIKGNFEFQGETPSLTLTTFRRANYKKLTPGKDIWEEWEKERSLAQKALWEEPFKENLDEFISEIKYRMQ</sequence>
<dbReference type="SUPFAM" id="SSF50156">
    <property type="entry name" value="PDZ domain-like"/>
    <property type="match status" value="1"/>
</dbReference>
<dbReference type="PROSITE" id="PS50106">
    <property type="entry name" value="PDZ"/>
    <property type="match status" value="1"/>
</dbReference>
<organism evidence="4">
    <name type="scientific">Caldimicrobium thiodismutans</name>
    <dbReference type="NCBI Taxonomy" id="1653476"/>
    <lineage>
        <taxon>Bacteria</taxon>
        <taxon>Pseudomonadati</taxon>
        <taxon>Thermodesulfobacteriota</taxon>
        <taxon>Thermodesulfobacteria</taxon>
        <taxon>Thermodesulfobacteriales</taxon>
        <taxon>Thermodesulfobacteriaceae</taxon>
        <taxon>Caldimicrobium</taxon>
    </lineage>
</organism>
<dbReference type="EMBL" id="DSZU01000021">
    <property type="protein sequence ID" value="HGV54668.1"/>
    <property type="molecule type" value="Genomic_DNA"/>
</dbReference>
<proteinExistence type="predicted"/>
<dbReference type="PROSITE" id="PS50005">
    <property type="entry name" value="TPR"/>
    <property type="match status" value="1"/>
</dbReference>
<evidence type="ECO:0000313" key="4">
    <source>
        <dbReference type="EMBL" id="HGV54668.1"/>
    </source>
</evidence>
<reference evidence="4" key="1">
    <citation type="journal article" date="2020" name="mSystems">
        <title>Genome- and Community-Level Interaction Insights into Carbon Utilization and Element Cycling Functions of Hydrothermarchaeota in Hydrothermal Sediment.</title>
        <authorList>
            <person name="Zhou Z."/>
            <person name="Liu Y."/>
            <person name="Xu W."/>
            <person name="Pan J."/>
            <person name="Luo Z.H."/>
            <person name="Li M."/>
        </authorList>
    </citation>
    <scope>NUCLEOTIDE SEQUENCE [LARGE SCALE GENOMIC DNA]</scope>
    <source>
        <strain evidence="4">SpSt-605</strain>
    </source>
</reference>
<keyword evidence="2" id="KW-0175">Coiled coil</keyword>
<protein>
    <submittedName>
        <fullName evidence="4">PDZ domain-containing protein</fullName>
    </submittedName>
</protein>
<dbReference type="Gene3D" id="1.25.40.10">
    <property type="entry name" value="Tetratricopeptide repeat domain"/>
    <property type="match status" value="1"/>
</dbReference>
<dbReference type="AlphaFoldDB" id="A0A832LV64"/>
<dbReference type="InterPro" id="IPR041489">
    <property type="entry name" value="PDZ_6"/>
</dbReference>
<gene>
    <name evidence="4" type="ORF">ENT73_01085</name>
</gene>
<evidence type="ECO:0000259" key="3">
    <source>
        <dbReference type="PROSITE" id="PS50106"/>
    </source>
</evidence>
<feature type="coiled-coil region" evidence="2">
    <location>
        <begin position="125"/>
        <end position="152"/>
    </location>
</feature>
<dbReference type="Pfam" id="PF17820">
    <property type="entry name" value="PDZ_6"/>
    <property type="match status" value="1"/>
</dbReference>
<feature type="domain" description="PDZ" evidence="3">
    <location>
        <begin position="25"/>
        <end position="84"/>
    </location>
</feature>
<dbReference type="Gene3D" id="2.30.42.10">
    <property type="match status" value="1"/>
</dbReference>
<dbReference type="InterPro" id="IPR011990">
    <property type="entry name" value="TPR-like_helical_dom_sf"/>
</dbReference>
<feature type="repeat" description="TPR" evidence="1">
    <location>
        <begin position="195"/>
        <end position="228"/>
    </location>
</feature>
<comment type="caution">
    <text evidence="4">The sequence shown here is derived from an EMBL/GenBank/DDBJ whole genome shotgun (WGS) entry which is preliminary data.</text>
</comment>
<dbReference type="SUPFAM" id="SSF48452">
    <property type="entry name" value="TPR-like"/>
    <property type="match status" value="1"/>
</dbReference>
<name>A0A832LV64_9BACT</name>
<dbReference type="InterPro" id="IPR001478">
    <property type="entry name" value="PDZ"/>
</dbReference>
<dbReference type="InterPro" id="IPR036034">
    <property type="entry name" value="PDZ_sf"/>
</dbReference>
<evidence type="ECO:0000256" key="1">
    <source>
        <dbReference type="PROSITE-ProRule" id="PRU00339"/>
    </source>
</evidence>
<keyword evidence="1" id="KW-0802">TPR repeat</keyword>
<evidence type="ECO:0000256" key="2">
    <source>
        <dbReference type="SAM" id="Coils"/>
    </source>
</evidence>
<dbReference type="InterPro" id="IPR019734">
    <property type="entry name" value="TPR_rpt"/>
</dbReference>